<dbReference type="PROSITE" id="PS00059">
    <property type="entry name" value="ADH_ZINC"/>
    <property type="match status" value="1"/>
</dbReference>
<evidence type="ECO:0000256" key="6">
    <source>
        <dbReference type="RuleBase" id="RU361277"/>
    </source>
</evidence>
<reference evidence="8 9" key="1">
    <citation type="journal article" date="2022" name="Microbiol. Resour. Announc.">
        <title>Complete Genome Sequence of the Hyperthermophilic and Acidophilic Archaeon Saccharolobus caldissimus Strain HS-3T.</title>
        <authorList>
            <person name="Sakai H.D."/>
            <person name="Kurosawa N."/>
        </authorList>
    </citation>
    <scope>NUCLEOTIDE SEQUENCE [LARGE SCALE GENOMIC DNA]</scope>
    <source>
        <strain evidence="8 9">JCM32116</strain>
    </source>
</reference>
<dbReference type="InterPro" id="IPR013149">
    <property type="entry name" value="ADH-like_C"/>
</dbReference>
<evidence type="ECO:0000259" key="7">
    <source>
        <dbReference type="SMART" id="SM00829"/>
    </source>
</evidence>
<dbReference type="InterPro" id="IPR020843">
    <property type="entry name" value="ER"/>
</dbReference>
<dbReference type="InterPro" id="IPR036291">
    <property type="entry name" value="NAD(P)-bd_dom_sf"/>
</dbReference>
<sequence>MRAMQILEFGKPLVLRDIDIPKVNYNQVLVKVEANGVCHTDLSVRDGTIYKRVNVKPKLPLTPGHEIAGVVAEVGDNVPLSKGDKVLVNPWIGEGSCYYCRIGEEQYCDNPTWLGINTDGGFAEYVVVPDFKYLYKISNLSPIEAAPLACSGVTVYRALRLANLDPSKSVLIIGVGGGLGSMAVQIAKNVYGSLVIGVDINEEGLKLAERLGADYVFRVNEISEIMRVTENRGVDAIIDLVGSNIEKYYPLLAKLGKYVKVGTFGGTLPQEAGLRLHSMGWQFLGTLTGNQRDFLSVVKLGENGKIKPVVTTLKLEDANKALENLEKNKITGRQVLIP</sequence>
<dbReference type="AlphaFoldDB" id="A0AAQ4CS62"/>
<evidence type="ECO:0000256" key="4">
    <source>
        <dbReference type="ARBA" id="ARBA00022833"/>
    </source>
</evidence>
<dbReference type="PANTHER" id="PTHR42940">
    <property type="entry name" value="ALCOHOL DEHYDROGENASE 1-RELATED"/>
    <property type="match status" value="1"/>
</dbReference>
<evidence type="ECO:0000256" key="2">
    <source>
        <dbReference type="ARBA" id="ARBA00008072"/>
    </source>
</evidence>
<dbReference type="InterPro" id="IPR013154">
    <property type="entry name" value="ADH-like_N"/>
</dbReference>
<dbReference type="GO" id="GO:0008270">
    <property type="term" value="F:zinc ion binding"/>
    <property type="evidence" value="ECO:0007669"/>
    <property type="project" value="InterPro"/>
</dbReference>
<feature type="domain" description="Enoyl reductase (ER)" evidence="7">
    <location>
        <begin position="10"/>
        <end position="336"/>
    </location>
</feature>
<dbReference type="PANTHER" id="PTHR42940:SF8">
    <property type="entry name" value="VACUOLAR PROTEIN SORTING-ASSOCIATED PROTEIN 11"/>
    <property type="match status" value="1"/>
</dbReference>
<evidence type="ECO:0000256" key="5">
    <source>
        <dbReference type="ARBA" id="ARBA00023002"/>
    </source>
</evidence>
<evidence type="ECO:0000313" key="8">
    <source>
        <dbReference type="EMBL" id="BDB98643.1"/>
    </source>
</evidence>
<dbReference type="GeneID" id="68866395"/>
<dbReference type="Gene3D" id="3.40.50.720">
    <property type="entry name" value="NAD(P)-binding Rossmann-like Domain"/>
    <property type="match status" value="1"/>
</dbReference>
<dbReference type="GO" id="GO:0016491">
    <property type="term" value="F:oxidoreductase activity"/>
    <property type="evidence" value="ECO:0007669"/>
    <property type="project" value="UniProtKB-KW"/>
</dbReference>
<organism evidence="8 9">
    <name type="scientific">Saccharolobus caldissimus</name>
    <dbReference type="NCBI Taxonomy" id="1702097"/>
    <lineage>
        <taxon>Archaea</taxon>
        <taxon>Thermoproteota</taxon>
        <taxon>Thermoprotei</taxon>
        <taxon>Sulfolobales</taxon>
        <taxon>Sulfolobaceae</taxon>
        <taxon>Saccharolobus</taxon>
    </lineage>
</organism>
<dbReference type="SUPFAM" id="SSF51735">
    <property type="entry name" value="NAD(P)-binding Rossmann-fold domains"/>
    <property type="match status" value="1"/>
</dbReference>
<comment type="similarity">
    <text evidence="2 6">Belongs to the zinc-containing alcohol dehydrogenase family.</text>
</comment>
<dbReference type="Gene3D" id="3.90.180.10">
    <property type="entry name" value="Medium-chain alcohol dehydrogenases, catalytic domain"/>
    <property type="match status" value="1"/>
</dbReference>
<accession>A0AAQ4CS62</accession>
<dbReference type="Proteomes" id="UP001319921">
    <property type="component" value="Chromosome"/>
</dbReference>
<dbReference type="InterPro" id="IPR011032">
    <property type="entry name" value="GroES-like_sf"/>
</dbReference>
<dbReference type="KEGG" id="scas:SACC_16600"/>
<dbReference type="RefSeq" id="WP_229572484.1">
    <property type="nucleotide sequence ID" value="NZ_AP025226.1"/>
</dbReference>
<dbReference type="Pfam" id="PF00107">
    <property type="entry name" value="ADH_zinc_N"/>
    <property type="match status" value="1"/>
</dbReference>
<comment type="cofactor">
    <cofactor evidence="1 6">
        <name>Zn(2+)</name>
        <dbReference type="ChEBI" id="CHEBI:29105"/>
    </cofactor>
</comment>
<proteinExistence type="inferred from homology"/>
<dbReference type="SMART" id="SM00829">
    <property type="entry name" value="PKS_ER"/>
    <property type="match status" value="1"/>
</dbReference>
<keyword evidence="5" id="KW-0560">Oxidoreductase</keyword>
<evidence type="ECO:0000256" key="3">
    <source>
        <dbReference type="ARBA" id="ARBA00022723"/>
    </source>
</evidence>
<dbReference type="EMBL" id="AP025226">
    <property type="protein sequence ID" value="BDB98643.1"/>
    <property type="molecule type" value="Genomic_DNA"/>
</dbReference>
<keyword evidence="3 6" id="KW-0479">Metal-binding</keyword>
<gene>
    <name evidence="8" type="ORF">SACC_16600</name>
</gene>
<keyword evidence="9" id="KW-1185">Reference proteome</keyword>
<protein>
    <submittedName>
        <fullName evidence="8">NAD(P)-dependent alcohol dehydrogenase</fullName>
    </submittedName>
</protein>
<evidence type="ECO:0000313" key="9">
    <source>
        <dbReference type="Proteomes" id="UP001319921"/>
    </source>
</evidence>
<dbReference type="InterPro" id="IPR002328">
    <property type="entry name" value="ADH_Zn_CS"/>
</dbReference>
<dbReference type="Pfam" id="PF08240">
    <property type="entry name" value="ADH_N"/>
    <property type="match status" value="1"/>
</dbReference>
<name>A0AAQ4CS62_9CREN</name>
<evidence type="ECO:0000256" key="1">
    <source>
        <dbReference type="ARBA" id="ARBA00001947"/>
    </source>
</evidence>
<keyword evidence="4 6" id="KW-0862">Zinc</keyword>
<dbReference type="SUPFAM" id="SSF50129">
    <property type="entry name" value="GroES-like"/>
    <property type="match status" value="1"/>
</dbReference>
<dbReference type="CDD" id="cd05284">
    <property type="entry name" value="arabinose_DH_like"/>
    <property type="match status" value="1"/>
</dbReference>